<dbReference type="EMBL" id="HBUF01412624">
    <property type="protein sequence ID" value="CAG6739315.1"/>
    <property type="molecule type" value="Transcribed_RNA"/>
</dbReference>
<evidence type="ECO:0000256" key="1">
    <source>
        <dbReference type="ARBA" id="ARBA00004141"/>
    </source>
</evidence>
<dbReference type="Gene3D" id="1.20.140.150">
    <property type="match status" value="1"/>
</dbReference>
<dbReference type="EMBL" id="HBUF01254710">
    <property type="protein sequence ID" value="CAG6681217.1"/>
    <property type="molecule type" value="Transcribed_RNA"/>
</dbReference>
<feature type="transmembrane region" description="Helical" evidence="5">
    <location>
        <begin position="168"/>
        <end position="194"/>
    </location>
</feature>
<proteinExistence type="predicted"/>
<evidence type="ECO:0000313" key="7">
    <source>
        <dbReference type="EMBL" id="CAG6681215.1"/>
    </source>
</evidence>
<evidence type="ECO:0000256" key="6">
    <source>
        <dbReference type="SAM" id="SignalP"/>
    </source>
</evidence>
<feature type="transmembrane region" description="Helical" evidence="5">
    <location>
        <begin position="80"/>
        <end position="113"/>
    </location>
</feature>
<accession>A0A8D8X4D5</accession>
<evidence type="ECO:0000256" key="4">
    <source>
        <dbReference type="ARBA" id="ARBA00023136"/>
    </source>
</evidence>
<organism evidence="7">
    <name type="scientific">Cacopsylla melanoneura</name>
    <dbReference type="NCBI Taxonomy" id="428564"/>
    <lineage>
        <taxon>Eukaryota</taxon>
        <taxon>Metazoa</taxon>
        <taxon>Ecdysozoa</taxon>
        <taxon>Arthropoda</taxon>
        <taxon>Hexapoda</taxon>
        <taxon>Insecta</taxon>
        <taxon>Pterygota</taxon>
        <taxon>Neoptera</taxon>
        <taxon>Paraneoptera</taxon>
        <taxon>Hemiptera</taxon>
        <taxon>Sternorrhyncha</taxon>
        <taxon>Psylloidea</taxon>
        <taxon>Psyllidae</taxon>
        <taxon>Psyllinae</taxon>
        <taxon>Cacopsylla</taxon>
    </lineage>
</organism>
<reference evidence="7" key="1">
    <citation type="submission" date="2021-05" db="EMBL/GenBank/DDBJ databases">
        <authorList>
            <person name="Alioto T."/>
            <person name="Alioto T."/>
            <person name="Gomez Garrido J."/>
        </authorList>
    </citation>
    <scope>NUCLEOTIDE SEQUENCE</scope>
</reference>
<evidence type="ECO:0000256" key="2">
    <source>
        <dbReference type="ARBA" id="ARBA00022692"/>
    </source>
</evidence>
<dbReference type="EMBL" id="HBUF01071539">
    <property type="protein sequence ID" value="CAG6629684.1"/>
    <property type="molecule type" value="Transcribed_RNA"/>
</dbReference>
<dbReference type="InterPro" id="IPR019372">
    <property type="entry name" value="LHFPL"/>
</dbReference>
<dbReference type="EMBL" id="HBUF01412623">
    <property type="protein sequence ID" value="CAG6739314.1"/>
    <property type="molecule type" value="Transcribed_RNA"/>
</dbReference>
<feature type="chain" id="PRO_5036262463" evidence="6">
    <location>
        <begin position="21"/>
        <end position="202"/>
    </location>
</feature>
<dbReference type="EMBL" id="HBUF01412625">
    <property type="protein sequence ID" value="CAG6739316.1"/>
    <property type="molecule type" value="Transcribed_RNA"/>
</dbReference>
<name>A0A8D8X4D5_9HEMI</name>
<keyword evidence="2 5" id="KW-0812">Transmembrane</keyword>
<dbReference type="EMBL" id="HBUF01071540">
    <property type="protein sequence ID" value="CAG6629685.1"/>
    <property type="molecule type" value="Transcribed_RNA"/>
</dbReference>
<dbReference type="GO" id="GO:0016020">
    <property type="term" value="C:membrane"/>
    <property type="evidence" value="ECO:0007669"/>
    <property type="project" value="UniProtKB-SubCell"/>
</dbReference>
<dbReference type="PANTHER" id="PTHR12489">
    <property type="entry name" value="LIPOMA HMGIC FUSION PARTNER-LIKE PROTEIN"/>
    <property type="match status" value="1"/>
</dbReference>
<evidence type="ECO:0000256" key="3">
    <source>
        <dbReference type="ARBA" id="ARBA00022989"/>
    </source>
</evidence>
<dbReference type="AlphaFoldDB" id="A0A8D8X4D5"/>
<comment type="subcellular location">
    <subcellularLocation>
        <location evidence="1">Membrane</location>
        <topology evidence="1">Multi-pass membrane protein</topology>
    </subcellularLocation>
</comment>
<dbReference type="Pfam" id="PF10242">
    <property type="entry name" value="L_HMGIC_fpl"/>
    <property type="match status" value="1"/>
</dbReference>
<sequence>MASSLSCVGVLWAFLSLTAAILCCTGFYVPFWIQGRLMDKVDAYFGSFRRCNYPRVTSGGVVEIVQECGRYSNFKDIPSVWWQVTTILAGAGSAITLIVAVTAISACCVSYVIHPATAKLAGAMQFIAAALVLVGVAIYPMGWDNREVRESCGNLSNVYKLGTCQLSWSLYLLSAAVIILLLCFSLSFCAARVVPPEGSFRI</sequence>
<feature type="transmembrane region" description="Helical" evidence="5">
    <location>
        <begin position="120"/>
        <end position="141"/>
    </location>
</feature>
<keyword evidence="4 5" id="KW-0472">Membrane</keyword>
<feature type="signal peptide" evidence="6">
    <location>
        <begin position="1"/>
        <end position="20"/>
    </location>
</feature>
<keyword evidence="6" id="KW-0732">Signal</keyword>
<evidence type="ECO:0000256" key="5">
    <source>
        <dbReference type="SAM" id="Phobius"/>
    </source>
</evidence>
<keyword evidence="3 5" id="KW-1133">Transmembrane helix</keyword>
<dbReference type="PANTHER" id="PTHR12489:SF16">
    <property type="entry name" value="LHFPL TETRASPAN SUBFAMILY MEMBER 6 PROTEIN-RELATED"/>
    <property type="match status" value="1"/>
</dbReference>
<protein>
    <submittedName>
        <fullName evidence="7">Lipoma HMGIC fusion partner homolog</fullName>
    </submittedName>
</protein>
<dbReference type="EMBL" id="HBUF01071538">
    <property type="protein sequence ID" value="CAG6629683.1"/>
    <property type="molecule type" value="Transcribed_RNA"/>
</dbReference>
<dbReference type="EMBL" id="HBUF01254709">
    <property type="protein sequence ID" value="CAG6681215.1"/>
    <property type="molecule type" value="Transcribed_RNA"/>
</dbReference>